<dbReference type="RefSeq" id="XP_025577984.1">
    <property type="nucleotide sequence ID" value="XM_025721290.1"/>
</dbReference>
<organism evidence="2 3">
    <name type="scientific">Aspergillus ibericus CBS 121593</name>
    <dbReference type="NCBI Taxonomy" id="1448316"/>
    <lineage>
        <taxon>Eukaryota</taxon>
        <taxon>Fungi</taxon>
        <taxon>Dikarya</taxon>
        <taxon>Ascomycota</taxon>
        <taxon>Pezizomycotina</taxon>
        <taxon>Eurotiomycetes</taxon>
        <taxon>Eurotiomycetidae</taxon>
        <taxon>Eurotiales</taxon>
        <taxon>Aspergillaceae</taxon>
        <taxon>Aspergillus</taxon>
        <taxon>Aspergillus subgen. Circumdati</taxon>
    </lineage>
</organism>
<evidence type="ECO:0000313" key="3">
    <source>
        <dbReference type="Proteomes" id="UP000249402"/>
    </source>
</evidence>
<dbReference type="Proteomes" id="UP000249402">
    <property type="component" value="Unassembled WGS sequence"/>
</dbReference>
<evidence type="ECO:0000259" key="1">
    <source>
        <dbReference type="PROSITE" id="PS50181"/>
    </source>
</evidence>
<proteinExistence type="predicted"/>
<gene>
    <name evidence="2" type="ORF">BO80DRAFT_442771</name>
</gene>
<dbReference type="OrthoDB" id="2687876at2759"/>
<dbReference type="SUPFAM" id="SSF81383">
    <property type="entry name" value="F-box domain"/>
    <property type="match status" value="1"/>
</dbReference>
<keyword evidence="3" id="KW-1185">Reference proteome</keyword>
<protein>
    <recommendedName>
        <fullName evidence="1">F-box domain-containing protein</fullName>
    </recommendedName>
</protein>
<feature type="domain" description="F-box" evidence="1">
    <location>
        <begin position="61"/>
        <end position="107"/>
    </location>
</feature>
<dbReference type="GeneID" id="37226155"/>
<dbReference type="Pfam" id="PF00646">
    <property type="entry name" value="F-box"/>
    <property type="match status" value="1"/>
</dbReference>
<dbReference type="STRING" id="1448316.A0A395H6W9"/>
<dbReference type="CDD" id="cd09917">
    <property type="entry name" value="F-box_SF"/>
    <property type="match status" value="1"/>
</dbReference>
<dbReference type="PROSITE" id="PS50181">
    <property type="entry name" value="FBOX"/>
    <property type="match status" value="1"/>
</dbReference>
<dbReference type="AlphaFoldDB" id="A0A395H6W9"/>
<name>A0A395H6W9_9EURO</name>
<dbReference type="InterPro" id="IPR001810">
    <property type="entry name" value="F-box_dom"/>
</dbReference>
<dbReference type="SMART" id="SM00256">
    <property type="entry name" value="FBOX"/>
    <property type="match status" value="1"/>
</dbReference>
<reference evidence="2 3" key="1">
    <citation type="submission" date="2018-02" db="EMBL/GenBank/DDBJ databases">
        <title>The genomes of Aspergillus section Nigri reveals drivers in fungal speciation.</title>
        <authorList>
            <consortium name="DOE Joint Genome Institute"/>
            <person name="Vesth T.C."/>
            <person name="Nybo J."/>
            <person name="Theobald S."/>
            <person name="Brandl J."/>
            <person name="Frisvad J.C."/>
            <person name="Nielsen K.F."/>
            <person name="Lyhne E.K."/>
            <person name="Kogle M.E."/>
            <person name="Kuo A."/>
            <person name="Riley R."/>
            <person name="Clum A."/>
            <person name="Nolan M."/>
            <person name="Lipzen A."/>
            <person name="Salamov A."/>
            <person name="Henrissat B."/>
            <person name="Wiebenga A."/>
            <person name="De vries R.P."/>
            <person name="Grigoriev I.V."/>
            <person name="Mortensen U.H."/>
            <person name="Andersen M.R."/>
            <person name="Baker S.E."/>
        </authorList>
    </citation>
    <scope>NUCLEOTIDE SEQUENCE [LARGE SCALE GENOMIC DNA]</scope>
    <source>
        <strain evidence="2 3">CBS 121593</strain>
    </source>
</reference>
<dbReference type="InterPro" id="IPR036047">
    <property type="entry name" value="F-box-like_dom_sf"/>
</dbReference>
<dbReference type="EMBL" id="KZ824427">
    <property type="protein sequence ID" value="RAL03657.1"/>
    <property type="molecule type" value="Genomic_DNA"/>
</dbReference>
<sequence>MSSKKIQTNTAQFENTPEDIIRIASYHRRDYTLAVIRINPSDHKQVRSSICQPFGAPFTSLRRLGRLPLETVHEICLHLDIQSLFQLRQVSRRTQQIVSTTRGYQQTTTHALDALCVILRTKIASHFTLSELLKVLCTRDCLLCGAFGGFIFLPSLLRCCFSCIRNGDLPLVISVTDAKKRFRLMSPALRSIPALQTIPGMYSMGERARKKKMQLVAVDDVIRISEARSDNDRAQGTRPRESPLLPFMVTTALPYLDVASGSIQNGVCCSGCQLFLEDALMTSTLPGDAVDLRDKVYSDDEFLIHFRQCQKAQELMRLSQEGTSAANLSEFVRRRGYFKKRDVILTFHNLRR</sequence>
<dbReference type="VEuPathDB" id="FungiDB:BO80DRAFT_442771"/>
<accession>A0A395H6W9</accession>
<evidence type="ECO:0000313" key="2">
    <source>
        <dbReference type="EMBL" id="RAL03657.1"/>
    </source>
</evidence>